<dbReference type="HOGENOM" id="CLU_986572_0_0_0"/>
<reference evidence="1 2" key="2">
    <citation type="journal article" date="2010" name="Stand. Genomic Sci.">
        <title>Complete genome sequence of Sebaldella termitidis type strain (NCTC 11300).</title>
        <authorList>
            <person name="Harmon-Smith M."/>
            <person name="Celia L."/>
            <person name="Chertkov O."/>
            <person name="Lapidus A."/>
            <person name="Copeland A."/>
            <person name="Glavina Del Rio T."/>
            <person name="Nolan M."/>
            <person name="Lucas S."/>
            <person name="Tice H."/>
            <person name="Cheng J.F."/>
            <person name="Han C."/>
            <person name="Detter J.C."/>
            <person name="Bruce D."/>
            <person name="Goodwin L."/>
            <person name="Pitluck S."/>
            <person name="Pati A."/>
            <person name="Liolios K."/>
            <person name="Ivanova N."/>
            <person name="Mavromatis K."/>
            <person name="Mikhailova N."/>
            <person name="Chen A."/>
            <person name="Palaniappan K."/>
            <person name="Land M."/>
            <person name="Hauser L."/>
            <person name="Chang Y.J."/>
            <person name="Jeffries C.D."/>
            <person name="Brettin T."/>
            <person name="Goker M."/>
            <person name="Beck B."/>
            <person name="Bristow J."/>
            <person name="Eisen J.A."/>
            <person name="Markowitz V."/>
            <person name="Hugenholtz P."/>
            <person name="Kyrpides N.C."/>
            <person name="Klenk H.P."/>
            <person name="Chen F."/>
        </authorList>
    </citation>
    <scope>NUCLEOTIDE SEQUENCE [LARGE SCALE GENOMIC DNA]</scope>
    <source>
        <strain evidence="2">ATCC 33386 / NCTC 11300</strain>
    </source>
</reference>
<proteinExistence type="predicted"/>
<evidence type="ECO:0000313" key="1">
    <source>
        <dbReference type="EMBL" id="ACZ07502.1"/>
    </source>
</evidence>
<evidence type="ECO:0000313" key="2">
    <source>
        <dbReference type="Proteomes" id="UP000000845"/>
    </source>
</evidence>
<dbReference type="STRING" id="526218.Sterm_0629"/>
<dbReference type="Gene3D" id="6.10.140.970">
    <property type="match status" value="1"/>
</dbReference>
<accession>D1AP28</accession>
<name>D1AP28_SEBTE</name>
<dbReference type="RefSeq" id="WP_012860098.1">
    <property type="nucleotide sequence ID" value="NC_013517.1"/>
</dbReference>
<dbReference type="eggNOG" id="ENOG5031XFX">
    <property type="taxonomic scope" value="Bacteria"/>
</dbReference>
<keyword evidence="2" id="KW-1185">Reference proteome</keyword>
<sequence>MDNAKDFISLTEKEIEKYKSRPNEIAQVLVDKALLYEAKQAERTEAELKEMDFLQENALVRFYVQKKLDGTVAVTNNEIQSFYNANRGLFANQNESNSDNIAAQIYNFLYRQKLVANETKMIQDIIANFQGELVLSNDEVKYMSNNSVRITAKYFDKIMLEEMKKEDFFTTEADEIEEIKDKVQINYYIEKSLSGKVNVTEDEVKNFHEMNKESFLNFTIADAYTQIYNFLFQQKINNDRLEIMKKVVDKYKLNDIIKDYDKKGLINLGKIKMTKKDKPDAE</sequence>
<dbReference type="EMBL" id="CP001739">
    <property type="protein sequence ID" value="ACZ07502.1"/>
    <property type="molecule type" value="Genomic_DNA"/>
</dbReference>
<organism evidence="1 2">
    <name type="scientific">Sebaldella termitidis (strain ATCC 33386 / NCTC 11300)</name>
    <dbReference type="NCBI Taxonomy" id="526218"/>
    <lineage>
        <taxon>Bacteria</taxon>
        <taxon>Fusobacteriati</taxon>
        <taxon>Fusobacteriota</taxon>
        <taxon>Fusobacteriia</taxon>
        <taxon>Fusobacteriales</taxon>
        <taxon>Leptotrichiaceae</taxon>
        <taxon>Sebaldella</taxon>
    </lineage>
</organism>
<reference evidence="2" key="1">
    <citation type="submission" date="2009-09" db="EMBL/GenBank/DDBJ databases">
        <title>The complete chromosome of Sebaldella termitidis ATCC 33386.</title>
        <authorList>
            <consortium name="US DOE Joint Genome Institute (JGI-PGF)"/>
            <person name="Lucas S."/>
            <person name="Copeland A."/>
            <person name="Lapidus A."/>
            <person name="Glavina del Rio T."/>
            <person name="Dalin E."/>
            <person name="Tice H."/>
            <person name="Bruce D."/>
            <person name="Goodwin L."/>
            <person name="Pitluck S."/>
            <person name="Kyrpides N."/>
            <person name="Mavromatis K."/>
            <person name="Ivanova N."/>
            <person name="Mikhailova N."/>
            <person name="Sims D."/>
            <person name="Meincke L."/>
            <person name="Brettin T."/>
            <person name="Detter J.C."/>
            <person name="Han C."/>
            <person name="Larimer F."/>
            <person name="Land M."/>
            <person name="Hauser L."/>
            <person name="Markowitz V."/>
            <person name="Cheng J.F."/>
            <person name="Hugenholtz P."/>
            <person name="Woyke T."/>
            <person name="Wu D."/>
            <person name="Eisen J.A."/>
        </authorList>
    </citation>
    <scope>NUCLEOTIDE SEQUENCE [LARGE SCALE GENOMIC DNA]</scope>
    <source>
        <strain evidence="2">ATCC 33386 / NCTC 11300</strain>
    </source>
</reference>
<dbReference type="KEGG" id="str:Sterm_0629"/>
<gene>
    <name evidence="1" type="ordered locus">Sterm_0629</name>
</gene>
<dbReference type="AlphaFoldDB" id="D1AP28"/>
<protein>
    <submittedName>
        <fullName evidence="1">Uncharacterized protein</fullName>
    </submittedName>
</protein>
<dbReference type="Proteomes" id="UP000000845">
    <property type="component" value="Chromosome"/>
</dbReference>